<reference evidence="2 3" key="1">
    <citation type="submission" date="2018-10" db="EMBL/GenBank/DDBJ databases">
        <authorList>
            <person name="Ekblom R."/>
            <person name="Jareborg N."/>
        </authorList>
    </citation>
    <scope>NUCLEOTIDE SEQUENCE [LARGE SCALE GENOMIC DNA]</scope>
    <source>
        <tissue evidence="2">Muscle</tissue>
    </source>
</reference>
<evidence type="ECO:0000313" key="2">
    <source>
        <dbReference type="EMBL" id="VCX20317.1"/>
    </source>
</evidence>
<keyword evidence="3" id="KW-1185">Reference proteome</keyword>
<organism evidence="2 3">
    <name type="scientific">Gulo gulo</name>
    <name type="common">Wolverine</name>
    <name type="synonym">Gluton</name>
    <dbReference type="NCBI Taxonomy" id="48420"/>
    <lineage>
        <taxon>Eukaryota</taxon>
        <taxon>Metazoa</taxon>
        <taxon>Chordata</taxon>
        <taxon>Craniata</taxon>
        <taxon>Vertebrata</taxon>
        <taxon>Euteleostomi</taxon>
        <taxon>Mammalia</taxon>
        <taxon>Eutheria</taxon>
        <taxon>Laurasiatheria</taxon>
        <taxon>Carnivora</taxon>
        <taxon>Caniformia</taxon>
        <taxon>Musteloidea</taxon>
        <taxon>Mustelidae</taxon>
        <taxon>Guloninae</taxon>
        <taxon>Gulo</taxon>
    </lineage>
</organism>
<comment type="caution">
    <text evidence="2">The sequence shown here is derived from an EMBL/GenBank/DDBJ whole genome shotgun (WGS) entry which is preliminary data.</text>
</comment>
<feature type="coiled-coil region" evidence="1">
    <location>
        <begin position="31"/>
        <end position="227"/>
    </location>
</feature>
<proteinExistence type="predicted"/>
<sequence length="233" mass="26235">MQLCEDYRADEDRLRKAAMGAQKVLVKAEDAEKAANVLLNLDKTLNKLQQVQVTQGWINSTITQLTAEIKKMKEKALQAEKKAKHTNNELDLAKQSSVLEDRLSGLQTKLQRNREQAARVTAQAASAQRQAGDLKQEFAELRNQYAVLQHKTGAVGLTKVTLEKVEQLKGAVEKLATDTEDKIRRIADLEKKIQDLHLSRQEKAEQLKQLEDQAVAIKNEIVEQGNKYATCYS</sequence>
<dbReference type="Proteomes" id="UP000269945">
    <property type="component" value="Unassembled WGS sequence"/>
</dbReference>
<dbReference type="EMBL" id="CYRY02037224">
    <property type="protein sequence ID" value="VCX20317.1"/>
    <property type="molecule type" value="Genomic_DNA"/>
</dbReference>
<accession>A0A9X9M1T9</accession>
<evidence type="ECO:0000256" key="1">
    <source>
        <dbReference type="SAM" id="Coils"/>
    </source>
</evidence>
<keyword evidence="1" id="KW-0175">Coiled coil</keyword>
<gene>
    <name evidence="2" type="ORF">BN2614_LOCUS3</name>
</gene>
<evidence type="ECO:0000313" key="3">
    <source>
        <dbReference type="Proteomes" id="UP000269945"/>
    </source>
</evidence>
<dbReference type="AlphaFoldDB" id="A0A9X9M1T9"/>
<name>A0A9X9M1T9_GULGU</name>
<protein>
    <submittedName>
        <fullName evidence="2">Uncharacterized protein</fullName>
    </submittedName>
</protein>